<feature type="signal peptide" evidence="2">
    <location>
        <begin position="1"/>
        <end position="29"/>
    </location>
</feature>
<protein>
    <recommendedName>
        <fullName evidence="3">AttH domain-containing protein</fullName>
    </recommendedName>
</protein>
<gene>
    <name evidence="4" type="ORF">J4573_44570</name>
</gene>
<proteinExistence type="predicted"/>
<sequence>MAAVRRVRGMFVTVAAAGAVLAGGLPASAEPAAPASPAAPVPGASIPKDESPHDNVREWWYYTGHLNGVDSHGKRHSYGFEQVFFRKRVTFPTLAGYSGNLAVTDLTNDAFRWETRTAIQPDTIPAGGGYDIAVQDWKMAGKNGSYTLGGGFQDGSYKVDLSLQQKTPPALHGAYRGIKGLIDYAQWGESYYYSYTNLATQGTVWDHGEPVKVTGTSWFDHQYGDFKSAFGKWDWYSVQLNNGTQYMVYLIHDANGIVRRSGTLVRRDGSTADLPSDSLKATALGTWKSPATGLSYSSGWLLQVPGGRLVIKPQRLDQEVAWPNAPGGGYWEGTSSVAGTVHGKPVTGQSYVEITTPAITF</sequence>
<dbReference type="AlphaFoldDB" id="A0A939PJU3"/>
<feature type="domain" description="AttH" evidence="3">
    <location>
        <begin position="58"/>
        <end position="224"/>
    </location>
</feature>
<accession>A0A939PJU3</accession>
<comment type="caution">
    <text evidence="4">The sequence shown here is derived from an EMBL/GenBank/DDBJ whole genome shotgun (WGS) entry which is preliminary data.</text>
</comment>
<evidence type="ECO:0000256" key="2">
    <source>
        <dbReference type="SAM" id="SignalP"/>
    </source>
</evidence>
<evidence type="ECO:0000259" key="3">
    <source>
        <dbReference type="Pfam" id="PF07143"/>
    </source>
</evidence>
<organism evidence="4 5">
    <name type="scientific">Actinomadura barringtoniae</name>
    <dbReference type="NCBI Taxonomy" id="1427535"/>
    <lineage>
        <taxon>Bacteria</taxon>
        <taxon>Bacillati</taxon>
        <taxon>Actinomycetota</taxon>
        <taxon>Actinomycetes</taxon>
        <taxon>Streptosporangiales</taxon>
        <taxon>Thermomonosporaceae</taxon>
        <taxon>Actinomadura</taxon>
    </lineage>
</organism>
<keyword evidence="5" id="KW-1185">Reference proteome</keyword>
<dbReference type="RefSeq" id="WP_208262435.1">
    <property type="nucleotide sequence ID" value="NZ_JAGEOJ010000025.1"/>
</dbReference>
<evidence type="ECO:0000313" key="4">
    <source>
        <dbReference type="EMBL" id="MBO2454227.1"/>
    </source>
</evidence>
<dbReference type="Pfam" id="PF17186">
    <property type="entry name" value="Lipocalin_9"/>
    <property type="match status" value="1"/>
</dbReference>
<evidence type="ECO:0000256" key="1">
    <source>
        <dbReference type="SAM" id="MobiDB-lite"/>
    </source>
</evidence>
<name>A0A939PJU3_9ACTN</name>
<feature type="chain" id="PRO_5036714218" description="AttH domain-containing protein" evidence="2">
    <location>
        <begin position="30"/>
        <end position="361"/>
    </location>
</feature>
<dbReference type="SUPFAM" id="SSF159245">
    <property type="entry name" value="AttH-like"/>
    <property type="match status" value="1"/>
</dbReference>
<dbReference type="PANTHER" id="PTHR38591">
    <property type="entry name" value="HYDROLASE"/>
    <property type="match status" value="1"/>
</dbReference>
<dbReference type="InterPro" id="IPR010791">
    <property type="entry name" value="AttH_dom"/>
</dbReference>
<dbReference type="PANTHER" id="PTHR38591:SF1">
    <property type="entry name" value="BLL1000 PROTEIN"/>
    <property type="match status" value="1"/>
</dbReference>
<dbReference type="Gene3D" id="2.40.370.10">
    <property type="entry name" value="AttH-like domain"/>
    <property type="match status" value="2"/>
</dbReference>
<reference evidence="4" key="1">
    <citation type="submission" date="2021-03" db="EMBL/GenBank/DDBJ databases">
        <authorList>
            <person name="Kanchanasin P."/>
            <person name="Saeng-In P."/>
            <person name="Phongsopitanun W."/>
            <person name="Yuki M."/>
            <person name="Kudo T."/>
            <person name="Ohkuma M."/>
            <person name="Tanasupawat S."/>
        </authorList>
    </citation>
    <scope>NUCLEOTIDE SEQUENCE</scope>
    <source>
        <strain evidence="4">GKU 128</strain>
    </source>
</reference>
<feature type="region of interest" description="Disordered" evidence="1">
    <location>
        <begin position="31"/>
        <end position="50"/>
    </location>
</feature>
<dbReference type="EMBL" id="JAGEOJ010000025">
    <property type="protein sequence ID" value="MBO2454227.1"/>
    <property type="molecule type" value="Genomic_DNA"/>
</dbReference>
<dbReference type="Proteomes" id="UP000669179">
    <property type="component" value="Unassembled WGS sequence"/>
</dbReference>
<evidence type="ECO:0000313" key="5">
    <source>
        <dbReference type="Proteomes" id="UP000669179"/>
    </source>
</evidence>
<dbReference type="InterPro" id="IPR023374">
    <property type="entry name" value="AttH-like_dom_sf"/>
</dbReference>
<feature type="compositionally biased region" description="Low complexity" evidence="1">
    <location>
        <begin position="31"/>
        <end position="46"/>
    </location>
</feature>
<keyword evidence="2" id="KW-0732">Signal</keyword>
<dbReference type="Pfam" id="PF07143">
    <property type="entry name" value="CrtC"/>
    <property type="match status" value="1"/>
</dbReference>